<dbReference type="AlphaFoldDB" id="A0AAD6X699"/>
<comment type="caution">
    <text evidence="2">The sequence shown here is derived from an EMBL/GenBank/DDBJ whole genome shotgun (WGS) entry which is preliminary data.</text>
</comment>
<keyword evidence="3" id="KW-1185">Reference proteome</keyword>
<accession>A0AAD6X699</accession>
<dbReference type="Proteomes" id="UP001218188">
    <property type="component" value="Unassembled WGS sequence"/>
</dbReference>
<feature type="region of interest" description="Disordered" evidence="1">
    <location>
        <begin position="29"/>
        <end position="58"/>
    </location>
</feature>
<gene>
    <name evidence="2" type="ORF">C8F04DRAFT_1253903</name>
</gene>
<evidence type="ECO:0000256" key="1">
    <source>
        <dbReference type="SAM" id="MobiDB-lite"/>
    </source>
</evidence>
<evidence type="ECO:0000313" key="2">
    <source>
        <dbReference type="EMBL" id="KAJ7040583.1"/>
    </source>
</evidence>
<protein>
    <submittedName>
        <fullName evidence="2">Uncharacterized protein</fullName>
    </submittedName>
</protein>
<sequence>MTLTLLLPSIMPQQTNHHWTTDVAPELDIFNNETPGSDTNTDSDDTIIYDTSEPRASP</sequence>
<reference evidence="2" key="1">
    <citation type="submission" date="2023-03" db="EMBL/GenBank/DDBJ databases">
        <title>Massive genome expansion in bonnet fungi (Mycena s.s.) driven by repeated elements and novel gene families across ecological guilds.</title>
        <authorList>
            <consortium name="Lawrence Berkeley National Laboratory"/>
            <person name="Harder C.B."/>
            <person name="Miyauchi S."/>
            <person name="Viragh M."/>
            <person name="Kuo A."/>
            <person name="Thoen E."/>
            <person name="Andreopoulos B."/>
            <person name="Lu D."/>
            <person name="Skrede I."/>
            <person name="Drula E."/>
            <person name="Henrissat B."/>
            <person name="Morin E."/>
            <person name="Kohler A."/>
            <person name="Barry K."/>
            <person name="LaButti K."/>
            <person name="Morin E."/>
            <person name="Salamov A."/>
            <person name="Lipzen A."/>
            <person name="Mereny Z."/>
            <person name="Hegedus B."/>
            <person name="Baldrian P."/>
            <person name="Stursova M."/>
            <person name="Weitz H."/>
            <person name="Taylor A."/>
            <person name="Grigoriev I.V."/>
            <person name="Nagy L.G."/>
            <person name="Martin F."/>
            <person name="Kauserud H."/>
        </authorList>
    </citation>
    <scope>NUCLEOTIDE SEQUENCE</scope>
    <source>
        <strain evidence="2">CBHHK200</strain>
    </source>
</reference>
<dbReference type="EMBL" id="JARJCM010000021">
    <property type="protein sequence ID" value="KAJ7040583.1"/>
    <property type="molecule type" value="Genomic_DNA"/>
</dbReference>
<evidence type="ECO:0000313" key="3">
    <source>
        <dbReference type="Proteomes" id="UP001218188"/>
    </source>
</evidence>
<proteinExistence type="predicted"/>
<name>A0AAD6X699_9AGAR</name>
<organism evidence="2 3">
    <name type="scientific">Mycena alexandri</name>
    <dbReference type="NCBI Taxonomy" id="1745969"/>
    <lineage>
        <taxon>Eukaryota</taxon>
        <taxon>Fungi</taxon>
        <taxon>Dikarya</taxon>
        <taxon>Basidiomycota</taxon>
        <taxon>Agaricomycotina</taxon>
        <taxon>Agaricomycetes</taxon>
        <taxon>Agaricomycetidae</taxon>
        <taxon>Agaricales</taxon>
        <taxon>Marasmiineae</taxon>
        <taxon>Mycenaceae</taxon>
        <taxon>Mycena</taxon>
    </lineage>
</organism>